<dbReference type="InterPro" id="IPR028350">
    <property type="entry name" value="DNAC/IstB-like"/>
</dbReference>
<gene>
    <name evidence="8" type="ORF">FHQ18_02055</name>
    <name evidence="7" type="ORF">FHQ18_07650</name>
    <name evidence="6" type="ORF">FHQ18_09050</name>
    <name evidence="5" type="ORF">FHQ18_10410</name>
    <name evidence="4" type="ORF">FHQ18_11795</name>
</gene>
<dbReference type="GO" id="GO:0005524">
    <property type="term" value="F:ATP binding"/>
    <property type="evidence" value="ECO:0007669"/>
    <property type="project" value="UniProtKB-KW"/>
</dbReference>
<dbReference type="PANTHER" id="PTHR30050:SF4">
    <property type="entry name" value="ATP-BINDING PROTEIN RV3427C IN INSERTION SEQUENCE-RELATED"/>
    <property type="match status" value="1"/>
</dbReference>
<dbReference type="EMBL" id="VFJB01000005">
    <property type="protein sequence ID" value="KAA0258258.1"/>
    <property type="molecule type" value="Genomic_DNA"/>
</dbReference>
<dbReference type="Gene3D" id="3.40.50.300">
    <property type="entry name" value="P-loop containing nucleotide triphosphate hydrolases"/>
    <property type="match status" value="1"/>
</dbReference>
<protein>
    <submittedName>
        <fullName evidence="5">Transposase</fullName>
    </submittedName>
</protein>
<name>A0A5A8F3C2_9BACT</name>
<dbReference type="SUPFAM" id="SSF52540">
    <property type="entry name" value="P-loop containing nucleoside triphosphate hydrolases"/>
    <property type="match status" value="1"/>
</dbReference>
<dbReference type="RefSeq" id="WP_149265513.1">
    <property type="nucleotide sequence ID" value="NZ_VFJB01000002.1"/>
</dbReference>
<dbReference type="PIRSF" id="PIRSF003073">
    <property type="entry name" value="DNAC_TnpB_IstB"/>
    <property type="match status" value="1"/>
</dbReference>
<evidence type="ECO:0000313" key="6">
    <source>
        <dbReference type="EMBL" id="KAA0257479.1"/>
    </source>
</evidence>
<organism evidence="5 9">
    <name type="scientific">Deferribacter autotrophicus</name>
    <dbReference type="NCBI Taxonomy" id="500465"/>
    <lineage>
        <taxon>Bacteria</taxon>
        <taxon>Pseudomonadati</taxon>
        <taxon>Deferribacterota</taxon>
        <taxon>Deferribacteres</taxon>
        <taxon>Deferribacterales</taxon>
        <taxon>Deferribacteraceae</taxon>
        <taxon>Deferribacter</taxon>
    </lineage>
</organism>
<dbReference type="GO" id="GO:0006260">
    <property type="term" value="P:DNA replication"/>
    <property type="evidence" value="ECO:0007669"/>
    <property type="project" value="TreeGrafter"/>
</dbReference>
<keyword evidence="1" id="KW-0547">Nucleotide-binding</keyword>
<evidence type="ECO:0000259" key="3">
    <source>
        <dbReference type="Pfam" id="PF01695"/>
    </source>
</evidence>
<dbReference type="InterPro" id="IPR002611">
    <property type="entry name" value="IstB_ATP-bd"/>
</dbReference>
<dbReference type="EMBL" id="VFJB01000007">
    <property type="protein sequence ID" value="KAA0257479.1"/>
    <property type="molecule type" value="Genomic_DNA"/>
</dbReference>
<keyword evidence="2" id="KW-0067">ATP-binding</keyword>
<comment type="caution">
    <text evidence="5">The sequence shown here is derived from an EMBL/GenBank/DDBJ whole genome shotgun (WGS) entry which is preliminary data.</text>
</comment>
<dbReference type="AlphaFoldDB" id="A0A5A8F3C2"/>
<dbReference type="PANTHER" id="PTHR30050">
    <property type="entry name" value="CHROMOSOMAL REPLICATION INITIATOR PROTEIN DNAA"/>
    <property type="match status" value="1"/>
</dbReference>
<evidence type="ECO:0000256" key="2">
    <source>
        <dbReference type="ARBA" id="ARBA00022840"/>
    </source>
</evidence>
<evidence type="ECO:0000256" key="1">
    <source>
        <dbReference type="ARBA" id="ARBA00022741"/>
    </source>
</evidence>
<dbReference type="Proteomes" id="UP000322876">
    <property type="component" value="Unassembled WGS sequence"/>
</dbReference>
<keyword evidence="9" id="KW-1185">Reference proteome</keyword>
<dbReference type="NCBIfam" id="NF038214">
    <property type="entry name" value="IS21_help_AAA"/>
    <property type="match status" value="1"/>
</dbReference>
<dbReference type="InterPro" id="IPR027417">
    <property type="entry name" value="P-loop_NTPase"/>
</dbReference>
<dbReference type="OrthoDB" id="8150723at2"/>
<evidence type="ECO:0000313" key="5">
    <source>
        <dbReference type="EMBL" id="KAA0257451.1"/>
    </source>
</evidence>
<dbReference type="Pfam" id="PF01695">
    <property type="entry name" value="IstB_IS21"/>
    <property type="match status" value="1"/>
</dbReference>
<reference evidence="5 9" key="1">
    <citation type="submission" date="2019-06" db="EMBL/GenBank/DDBJ databases">
        <title>Genomic insights into carbon and energy metabolism of Deferribacter autotrophicus revealed new metabolic traits in the phylum Deferribacteres.</title>
        <authorList>
            <person name="Slobodkin A.I."/>
            <person name="Slobodkina G.B."/>
            <person name="Allioux M."/>
            <person name="Alain K."/>
            <person name="Jebbar M."/>
            <person name="Shadrin V."/>
            <person name="Kublanov I.V."/>
            <person name="Toshchakov S.V."/>
            <person name="Bonch-Osmolovskaya E.A."/>
        </authorList>
    </citation>
    <scope>NUCLEOTIDE SEQUENCE [LARGE SCALE GENOMIC DNA]</scope>
    <source>
        <strain evidence="5 9">SL50</strain>
    </source>
</reference>
<sequence>MELDNLLSQLSLKGFSAALTKQQENPVYNEMPFEERLIQLLQAELSERLNRKIKRNLAAAKLKEKMARVEDIDYGIQRGLNKSIMTSLIGGDYLRRKQNIIITGPTGTGKSYIAQALANRAILDGYTARYYRVPRLMEELKLARLEGDYIKMLSRLARFNLLILDDFGISAFEADEANDLLEVIEDRVGVNSTIVTSQLPIDNWYDCLKNATVADAILDRLVHSSHKIKLSGESVRKLKSEENIV</sequence>
<evidence type="ECO:0000313" key="8">
    <source>
        <dbReference type="EMBL" id="KAA0259258.1"/>
    </source>
</evidence>
<accession>A0A5A8F3C2</accession>
<evidence type="ECO:0000313" key="9">
    <source>
        <dbReference type="Proteomes" id="UP000322876"/>
    </source>
</evidence>
<dbReference type="EMBL" id="VFJB01000002">
    <property type="protein sequence ID" value="KAA0259258.1"/>
    <property type="molecule type" value="Genomic_DNA"/>
</dbReference>
<dbReference type="InterPro" id="IPR047661">
    <property type="entry name" value="IstB"/>
</dbReference>
<evidence type="ECO:0000313" key="7">
    <source>
        <dbReference type="EMBL" id="KAA0258258.1"/>
    </source>
</evidence>
<dbReference type="EMBL" id="VFJB01000010">
    <property type="protein sequence ID" value="KAA0256808.1"/>
    <property type="molecule type" value="Genomic_DNA"/>
</dbReference>
<dbReference type="CDD" id="cd00009">
    <property type="entry name" value="AAA"/>
    <property type="match status" value="1"/>
</dbReference>
<proteinExistence type="predicted"/>
<evidence type="ECO:0000313" key="4">
    <source>
        <dbReference type="EMBL" id="KAA0256808.1"/>
    </source>
</evidence>
<dbReference type="EMBL" id="VFJB01000008">
    <property type="protein sequence ID" value="KAA0257451.1"/>
    <property type="molecule type" value="Genomic_DNA"/>
</dbReference>
<feature type="domain" description="IstB-like ATP-binding" evidence="3">
    <location>
        <begin position="7"/>
        <end position="240"/>
    </location>
</feature>